<reference evidence="8 9" key="1">
    <citation type="submission" date="2012-12" db="EMBL/GenBank/DDBJ databases">
        <authorList>
            <person name="Weinstock G."/>
            <person name="Sodergren E."/>
            <person name="Lobos E.A."/>
            <person name="Fulton L."/>
            <person name="Fulton R."/>
            <person name="Courtney L."/>
            <person name="Fronick C."/>
            <person name="O'Laughlin M."/>
            <person name="Godfrey J."/>
            <person name="Wilson R.M."/>
            <person name="Miner T."/>
            <person name="Farmer C."/>
            <person name="Delehaunty K."/>
            <person name="Cordes M."/>
            <person name="Minx P."/>
            <person name="Tomlinson C."/>
            <person name="Chen J."/>
            <person name="Wollam A."/>
            <person name="Pepin K.H."/>
            <person name="Bhonagiri V."/>
            <person name="Zhang X."/>
            <person name="Suruliraj S."/>
            <person name="Antonio M."/>
            <person name="Secka O."/>
            <person name="Thomas J."/>
            <person name="Warren W."/>
            <person name="Mitreva M."/>
            <person name="Mardis E.R."/>
            <person name="Wilson R.K."/>
        </authorList>
    </citation>
    <scope>NUCLEOTIDE SEQUENCE [LARGE SCALE GENOMIC DNA]</scope>
    <source>
        <strain evidence="8 9">HP260AFii</strain>
    </source>
</reference>
<dbReference type="PANTHER" id="PTHR47755:SF1">
    <property type="entry name" value="CELL DIVISION PROTEIN FTSX"/>
    <property type="match status" value="1"/>
</dbReference>
<sequence length="272" mass="31242">MGKFMNTLKKHLAFIIPLVALLFSLECVLFINQAIEQKEKKLIEDYSVVLASTQKLGLELLRQNFSEITALKEIDPNYSLEPLQKTLGTDGLKELKKNLPFFYSLQLSTFPTQERLESIKEKLLKIPGVQKVEVFAKTYMQVYDLLSLIKATIYIFALVVFVLSVLLMFKQVRIWIYQYHERLEIMDLLGASVSFKNGFLYKIALMDSLIASFLAPMFMLYITSQKGFEKTMDTLGIIGGAFVLNHFLWGLLFSLVVSFVSVLLVAWRTRHV</sequence>
<dbReference type="Proteomes" id="UP000011945">
    <property type="component" value="Unassembled WGS sequence"/>
</dbReference>
<keyword evidence="2" id="KW-1003">Cell membrane</keyword>
<gene>
    <name evidence="8" type="ORF">HMPREF1449_00868</name>
</gene>
<evidence type="ECO:0000256" key="6">
    <source>
        <dbReference type="SAM" id="Phobius"/>
    </source>
</evidence>
<evidence type="ECO:0000256" key="4">
    <source>
        <dbReference type="ARBA" id="ARBA00022989"/>
    </source>
</evidence>
<evidence type="ECO:0000313" key="8">
    <source>
        <dbReference type="EMBL" id="EMH66873.1"/>
    </source>
</evidence>
<keyword evidence="5 6" id="KW-0472">Membrane</keyword>
<dbReference type="EMBL" id="APEZ01000035">
    <property type="protein sequence ID" value="EMH66873.1"/>
    <property type="molecule type" value="Genomic_DNA"/>
</dbReference>
<keyword evidence="3 6" id="KW-0812">Transmembrane</keyword>
<comment type="caution">
    <text evidence="8">The sequence shown here is derived from an EMBL/GenBank/DDBJ whole genome shotgun (WGS) entry which is preliminary data.</text>
</comment>
<feature type="domain" description="ABC3 transporter permease C-terminal" evidence="7">
    <location>
        <begin position="155"/>
        <end position="271"/>
    </location>
</feature>
<feature type="transmembrane region" description="Helical" evidence="6">
    <location>
        <begin position="151"/>
        <end position="169"/>
    </location>
</feature>
<dbReference type="Pfam" id="PF02687">
    <property type="entry name" value="FtsX"/>
    <property type="match status" value="1"/>
</dbReference>
<dbReference type="PANTHER" id="PTHR47755">
    <property type="entry name" value="CELL DIVISION PROTEIN FTSX"/>
    <property type="match status" value="1"/>
</dbReference>
<proteinExistence type="predicted"/>
<evidence type="ECO:0000313" key="9">
    <source>
        <dbReference type="Proteomes" id="UP000011945"/>
    </source>
</evidence>
<dbReference type="GO" id="GO:0005886">
    <property type="term" value="C:plasma membrane"/>
    <property type="evidence" value="ECO:0007669"/>
    <property type="project" value="UniProtKB-SubCell"/>
</dbReference>
<organism evidence="8 9">
    <name type="scientific">Helicobacter pylori HP260AFii</name>
    <dbReference type="NCBI Taxonomy" id="1159077"/>
    <lineage>
        <taxon>Bacteria</taxon>
        <taxon>Pseudomonadati</taxon>
        <taxon>Campylobacterota</taxon>
        <taxon>Epsilonproteobacteria</taxon>
        <taxon>Campylobacterales</taxon>
        <taxon>Helicobacteraceae</taxon>
        <taxon>Helicobacter</taxon>
    </lineage>
</organism>
<feature type="transmembrane region" description="Helical" evidence="6">
    <location>
        <begin position="199"/>
        <end position="222"/>
    </location>
</feature>
<dbReference type="AlphaFoldDB" id="A0ABC9S9H3"/>
<dbReference type="InterPro" id="IPR003838">
    <property type="entry name" value="ABC3_permease_C"/>
</dbReference>
<name>A0ABC9S9H3_HELPX</name>
<evidence type="ECO:0000256" key="1">
    <source>
        <dbReference type="ARBA" id="ARBA00004651"/>
    </source>
</evidence>
<dbReference type="InterPro" id="IPR004513">
    <property type="entry name" value="FtsX"/>
</dbReference>
<comment type="subcellular location">
    <subcellularLocation>
        <location evidence="1">Cell membrane</location>
        <topology evidence="1">Multi-pass membrane protein</topology>
    </subcellularLocation>
</comment>
<evidence type="ECO:0000256" key="2">
    <source>
        <dbReference type="ARBA" id="ARBA00022475"/>
    </source>
</evidence>
<evidence type="ECO:0000256" key="3">
    <source>
        <dbReference type="ARBA" id="ARBA00022692"/>
    </source>
</evidence>
<protein>
    <recommendedName>
        <fullName evidence="7">ABC3 transporter permease C-terminal domain-containing protein</fullName>
    </recommendedName>
</protein>
<evidence type="ECO:0000256" key="5">
    <source>
        <dbReference type="ARBA" id="ARBA00023136"/>
    </source>
</evidence>
<feature type="transmembrane region" description="Helical" evidence="6">
    <location>
        <begin position="242"/>
        <end position="267"/>
    </location>
</feature>
<accession>A0ABC9S9H3</accession>
<evidence type="ECO:0000259" key="7">
    <source>
        <dbReference type="Pfam" id="PF02687"/>
    </source>
</evidence>
<keyword evidence="4 6" id="KW-1133">Transmembrane helix</keyword>